<keyword evidence="1" id="KW-0732">Signal</keyword>
<feature type="chain" id="PRO_5018195684" description="Lipoprotein" evidence="1">
    <location>
        <begin position="26"/>
        <end position="229"/>
    </location>
</feature>
<organism evidence="2 3">
    <name type="scientific">Nocardioides marmoriginsengisoli</name>
    <dbReference type="NCBI Taxonomy" id="661483"/>
    <lineage>
        <taxon>Bacteria</taxon>
        <taxon>Bacillati</taxon>
        <taxon>Actinomycetota</taxon>
        <taxon>Actinomycetes</taxon>
        <taxon>Propionibacteriales</taxon>
        <taxon>Nocardioidaceae</taxon>
        <taxon>Nocardioides</taxon>
    </lineage>
</organism>
<dbReference type="PROSITE" id="PS51257">
    <property type="entry name" value="PROKAR_LIPOPROTEIN"/>
    <property type="match status" value="1"/>
</dbReference>
<keyword evidence="3" id="KW-1185">Reference proteome</keyword>
<dbReference type="Proteomes" id="UP000267128">
    <property type="component" value="Unassembled WGS sequence"/>
</dbReference>
<evidence type="ECO:0000313" key="2">
    <source>
        <dbReference type="EMBL" id="RNL61248.1"/>
    </source>
</evidence>
<comment type="caution">
    <text evidence="2">The sequence shown here is derived from an EMBL/GenBank/DDBJ whole genome shotgun (WGS) entry which is preliminary data.</text>
</comment>
<dbReference type="AlphaFoldDB" id="A0A3N0CCV5"/>
<evidence type="ECO:0008006" key="4">
    <source>
        <dbReference type="Google" id="ProtNLM"/>
    </source>
</evidence>
<sequence length="229" mass="23971">MKANRLVLLAAATASAIALTGCTPAGDVAVEVGKVKYSTSDVDLLTTFQCEIASDPNAGAGALSRQSARAFMASILVASALDGQIGEKYKVKAGPADAASSMEQLNSFIDKAATGDDRKRLRTIVEDSIIGQVAVSTVVQQAIGQSLQQMSQEQAQQAIQEGITKLRLDAAKSADIEVDPVYGLSADGLEPAKTDPSLSRALSDFAKESMKAPVDQAWLEKLPANQRCS</sequence>
<evidence type="ECO:0000313" key="3">
    <source>
        <dbReference type="Proteomes" id="UP000267128"/>
    </source>
</evidence>
<dbReference type="RefSeq" id="WP_123228960.1">
    <property type="nucleotide sequence ID" value="NZ_RJSE01000008.1"/>
</dbReference>
<reference evidence="2 3" key="1">
    <citation type="submission" date="2018-11" db="EMBL/GenBank/DDBJ databases">
        <authorList>
            <person name="Li F."/>
        </authorList>
    </citation>
    <scope>NUCLEOTIDE SEQUENCE [LARGE SCALE GENOMIC DNA]</scope>
    <source>
        <strain evidence="2 3">Gsoil 097</strain>
    </source>
</reference>
<accession>A0A3N0CCV5</accession>
<protein>
    <recommendedName>
        <fullName evidence="4">Lipoprotein</fullName>
    </recommendedName>
</protein>
<gene>
    <name evidence="2" type="ORF">EFK50_17940</name>
</gene>
<evidence type="ECO:0000256" key="1">
    <source>
        <dbReference type="SAM" id="SignalP"/>
    </source>
</evidence>
<dbReference type="EMBL" id="RJSE01000008">
    <property type="protein sequence ID" value="RNL61248.1"/>
    <property type="molecule type" value="Genomic_DNA"/>
</dbReference>
<feature type="signal peptide" evidence="1">
    <location>
        <begin position="1"/>
        <end position="25"/>
    </location>
</feature>
<name>A0A3N0CCV5_9ACTN</name>
<proteinExistence type="predicted"/>